<feature type="compositionally biased region" description="Pro residues" evidence="1">
    <location>
        <begin position="242"/>
        <end position="254"/>
    </location>
</feature>
<reference evidence="3" key="1">
    <citation type="submission" date="2021-01" db="EMBL/GenBank/DDBJ databases">
        <authorList>
            <person name="Corre E."/>
            <person name="Pelletier E."/>
            <person name="Niang G."/>
            <person name="Scheremetjew M."/>
            <person name="Finn R."/>
            <person name="Kale V."/>
            <person name="Holt S."/>
            <person name="Cochrane G."/>
            <person name="Meng A."/>
            <person name="Brown T."/>
            <person name="Cohen L."/>
        </authorList>
    </citation>
    <scope>NUCLEOTIDE SEQUENCE</scope>
    <source>
        <strain evidence="3">CCMP1243</strain>
    </source>
</reference>
<sequence length="463" mass="51170">MGGALSKGQDKERLTPVGEDNKGLLETAEPAFTFYDQFGILRKGVKTDDGKVHDRDEELERVLSLEDTTNFTPEEKAVWYIVEAGWIRTWLSYVRFGTQSLGTSLSSPAPGPINNESLLIMCADEEATTALPEGELPLFKWIPREGLVAAGKDVQGHFRRVNCKVWEAFCDMYEGSGPAIKVDMLAIKERKRLELEAQLAEKLNPELATSENKEEEEDGEGKEEGDKEDADLLDLSTEPPETKPPPPPAPPTPPLEDKQEIADEEAAEAKAEADEDEDDEDDEEDWLDPNNKAWQETENWDLDQSQERFTVKFSKKHHPKKSLAQLEKLHRDAWTRRKLRKDEVQEAAPGGESLGDGEEEKKEGDPSDEASKPKEESKAEDEVPPPPPPEPEEGGLADHGDGSRGGRAGTRPSLEPGLDQVFRKKSSYQMLELVTVKANASANTATASIEETAETPSASSPTS</sequence>
<gene>
    <name evidence="3" type="ORF">RMAR1173_LOCUS17663</name>
</gene>
<feature type="compositionally biased region" description="Basic and acidic residues" evidence="1">
    <location>
        <begin position="327"/>
        <end position="344"/>
    </location>
</feature>
<feature type="domain" description="DUSP" evidence="2">
    <location>
        <begin position="53"/>
        <end position="185"/>
    </location>
</feature>
<organism evidence="3">
    <name type="scientific">Rhizochromulina marina</name>
    <dbReference type="NCBI Taxonomy" id="1034831"/>
    <lineage>
        <taxon>Eukaryota</taxon>
        <taxon>Sar</taxon>
        <taxon>Stramenopiles</taxon>
        <taxon>Ochrophyta</taxon>
        <taxon>Dictyochophyceae</taxon>
        <taxon>Rhizochromulinales</taxon>
        <taxon>Rhizochromulina</taxon>
    </lineage>
</organism>
<feature type="region of interest" description="Disordered" evidence="1">
    <location>
        <begin position="202"/>
        <end position="421"/>
    </location>
</feature>
<proteinExistence type="predicted"/>
<evidence type="ECO:0000313" key="3">
    <source>
        <dbReference type="EMBL" id="CAD9706672.1"/>
    </source>
</evidence>
<feature type="region of interest" description="Disordered" evidence="1">
    <location>
        <begin position="1"/>
        <end position="22"/>
    </location>
</feature>
<dbReference type="GO" id="GO:0004843">
    <property type="term" value="F:cysteine-type deubiquitinase activity"/>
    <property type="evidence" value="ECO:0007669"/>
    <property type="project" value="InterPro"/>
</dbReference>
<name>A0A7S2SQ89_9STRA</name>
<dbReference type="PROSITE" id="PS51283">
    <property type="entry name" value="DUSP"/>
    <property type="match status" value="1"/>
</dbReference>
<dbReference type="Gene3D" id="3.30.2230.10">
    <property type="entry name" value="DUSP-like"/>
    <property type="match status" value="1"/>
</dbReference>
<dbReference type="InterPro" id="IPR035927">
    <property type="entry name" value="DUSP-like_sf"/>
</dbReference>
<dbReference type="InterPro" id="IPR006615">
    <property type="entry name" value="Pept_C19_DUSP"/>
</dbReference>
<feature type="compositionally biased region" description="Basic and acidic residues" evidence="1">
    <location>
        <begin position="255"/>
        <end position="272"/>
    </location>
</feature>
<dbReference type="EMBL" id="HBHJ01026740">
    <property type="protein sequence ID" value="CAD9706672.1"/>
    <property type="molecule type" value="Transcribed_RNA"/>
</dbReference>
<evidence type="ECO:0000256" key="1">
    <source>
        <dbReference type="SAM" id="MobiDB-lite"/>
    </source>
</evidence>
<protein>
    <recommendedName>
        <fullName evidence="2">DUSP domain-containing protein</fullName>
    </recommendedName>
</protein>
<dbReference type="Pfam" id="PF06337">
    <property type="entry name" value="DUSP"/>
    <property type="match status" value="1"/>
</dbReference>
<feature type="compositionally biased region" description="Acidic residues" evidence="1">
    <location>
        <begin position="273"/>
        <end position="287"/>
    </location>
</feature>
<feature type="region of interest" description="Disordered" evidence="1">
    <location>
        <begin position="441"/>
        <end position="463"/>
    </location>
</feature>
<feature type="compositionally biased region" description="Basic and acidic residues" evidence="1">
    <location>
        <begin position="8"/>
        <end position="22"/>
    </location>
</feature>
<feature type="compositionally biased region" description="Acidic residues" evidence="1">
    <location>
        <begin position="213"/>
        <end position="232"/>
    </location>
</feature>
<accession>A0A7S2SQ89</accession>
<feature type="compositionally biased region" description="Basic and acidic residues" evidence="1">
    <location>
        <begin position="359"/>
        <end position="381"/>
    </location>
</feature>
<dbReference type="AlphaFoldDB" id="A0A7S2SQ89"/>
<dbReference type="SUPFAM" id="SSF143791">
    <property type="entry name" value="DUSP-like"/>
    <property type="match status" value="1"/>
</dbReference>
<evidence type="ECO:0000259" key="2">
    <source>
        <dbReference type="PROSITE" id="PS51283"/>
    </source>
</evidence>